<comment type="caution">
    <text evidence="1">The sequence shown here is derived from an EMBL/GenBank/DDBJ whole genome shotgun (WGS) entry which is preliminary data.</text>
</comment>
<dbReference type="SUPFAM" id="SSF53474">
    <property type="entry name" value="alpha/beta-Hydrolases"/>
    <property type="match status" value="1"/>
</dbReference>
<evidence type="ECO:0000313" key="1">
    <source>
        <dbReference type="EMBL" id="MFD1151353.1"/>
    </source>
</evidence>
<protein>
    <submittedName>
        <fullName evidence="1">Serine peptidase</fullName>
    </submittedName>
</protein>
<dbReference type="InterPro" id="IPR029058">
    <property type="entry name" value="AB_hydrolase_fold"/>
</dbReference>
<gene>
    <name evidence="1" type="ORF">ACFQ3T_29840</name>
</gene>
<sequence length="267" mass="29220">MTSVLGVHGIGNYKYFRRGGSAEEAAALLAEDWRKALRRAHVDLDVAYYAHHLHRGTAQGPQDDPATLEPGAQELLLDWTGLLRRGSSVPQGPRTVRARQAADWITRNFGPAARLFAIAFCREVHTYLSRPDSPRRDAVRRTVADAIARRRPNVVVAHSLGSVVAYETLWAHQNHDVDLLVTIGSPLAMPGVVAPRLHPAATAGGTPPRVRRWVNVADVGDLVAIPRTGLRDHFPGVERDVTVTIGEWDFHTATGYLRNPEVAALVG</sequence>
<evidence type="ECO:0000313" key="2">
    <source>
        <dbReference type="Proteomes" id="UP001597168"/>
    </source>
</evidence>
<keyword evidence="2" id="KW-1185">Reference proteome</keyword>
<dbReference type="RefSeq" id="WP_380728280.1">
    <property type="nucleotide sequence ID" value="NZ_JBHTLK010000230.1"/>
</dbReference>
<organism evidence="1 2">
    <name type="scientific">Saccharothrix hoggarensis</name>
    <dbReference type="NCBI Taxonomy" id="913853"/>
    <lineage>
        <taxon>Bacteria</taxon>
        <taxon>Bacillati</taxon>
        <taxon>Actinomycetota</taxon>
        <taxon>Actinomycetes</taxon>
        <taxon>Pseudonocardiales</taxon>
        <taxon>Pseudonocardiaceae</taxon>
        <taxon>Saccharothrix</taxon>
    </lineage>
</organism>
<dbReference type="Proteomes" id="UP001597168">
    <property type="component" value="Unassembled WGS sequence"/>
</dbReference>
<name>A0ABW3R2P4_9PSEU</name>
<dbReference type="EMBL" id="JBHTLK010000230">
    <property type="protein sequence ID" value="MFD1151353.1"/>
    <property type="molecule type" value="Genomic_DNA"/>
</dbReference>
<reference evidence="2" key="1">
    <citation type="journal article" date="2019" name="Int. J. Syst. Evol. Microbiol.">
        <title>The Global Catalogue of Microorganisms (GCM) 10K type strain sequencing project: providing services to taxonomists for standard genome sequencing and annotation.</title>
        <authorList>
            <consortium name="The Broad Institute Genomics Platform"/>
            <consortium name="The Broad Institute Genome Sequencing Center for Infectious Disease"/>
            <person name="Wu L."/>
            <person name="Ma J."/>
        </authorList>
    </citation>
    <scope>NUCLEOTIDE SEQUENCE [LARGE SCALE GENOMIC DNA]</scope>
    <source>
        <strain evidence="2">CCUG 60214</strain>
    </source>
</reference>
<accession>A0ABW3R2P4</accession>
<proteinExistence type="predicted"/>
<dbReference type="Gene3D" id="3.40.50.1820">
    <property type="entry name" value="alpha/beta hydrolase"/>
    <property type="match status" value="1"/>
</dbReference>